<dbReference type="SUPFAM" id="SSF55073">
    <property type="entry name" value="Nucleotide cyclase"/>
    <property type="match status" value="1"/>
</dbReference>
<dbReference type="InterPro" id="IPR035965">
    <property type="entry name" value="PAS-like_dom_sf"/>
</dbReference>
<dbReference type="CDD" id="cd01949">
    <property type="entry name" value="GGDEF"/>
    <property type="match status" value="1"/>
</dbReference>
<comment type="caution">
    <text evidence="3">The sequence shown here is derived from an EMBL/GenBank/DDBJ whole genome shotgun (WGS) entry which is preliminary data.</text>
</comment>
<dbReference type="InterPro" id="IPR052163">
    <property type="entry name" value="DGC-Regulatory_Protein"/>
</dbReference>
<evidence type="ECO:0000313" key="4">
    <source>
        <dbReference type="Proteomes" id="UP000288293"/>
    </source>
</evidence>
<comment type="cofactor">
    <cofactor evidence="1">
        <name>Mg(2+)</name>
        <dbReference type="ChEBI" id="CHEBI:18420"/>
    </cofactor>
</comment>
<dbReference type="PROSITE" id="PS50887">
    <property type="entry name" value="GGDEF"/>
    <property type="match status" value="1"/>
</dbReference>
<dbReference type="FunFam" id="3.30.70.270:FF:000001">
    <property type="entry name" value="Diguanylate cyclase domain protein"/>
    <property type="match status" value="1"/>
</dbReference>
<dbReference type="PANTHER" id="PTHR46663">
    <property type="entry name" value="DIGUANYLATE CYCLASE DGCT-RELATED"/>
    <property type="match status" value="1"/>
</dbReference>
<dbReference type="Gene3D" id="3.30.450.20">
    <property type="entry name" value="PAS domain"/>
    <property type="match status" value="1"/>
</dbReference>
<dbReference type="SUPFAM" id="SSF55785">
    <property type="entry name" value="PYP-like sensor domain (PAS domain)"/>
    <property type="match status" value="1"/>
</dbReference>
<dbReference type="InterPro" id="IPR043128">
    <property type="entry name" value="Rev_trsase/Diguanyl_cyclase"/>
</dbReference>
<keyword evidence="4" id="KW-1185">Reference proteome</keyword>
<evidence type="ECO:0000256" key="1">
    <source>
        <dbReference type="ARBA" id="ARBA00001946"/>
    </source>
</evidence>
<dbReference type="EMBL" id="PIPL01000001">
    <property type="protein sequence ID" value="RUO25453.1"/>
    <property type="molecule type" value="Genomic_DNA"/>
</dbReference>
<organism evidence="3 4">
    <name type="scientific">Aliidiomarina minuta</name>
    <dbReference type="NCBI Taxonomy" id="880057"/>
    <lineage>
        <taxon>Bacteria</taxon>
        <taxon>Pseudomonadati</taxon>
        <taxon>Pseudomonadota</taxon>
        <taxon>Gammaproteobacteria</taxon>
        <taxon>Alteromonadales</taxon>
        <taxon>Idiomarinaceae</taxon>
        <taxon>Aliidiomarina</taxon>
    </lineage>
</organism>
<dbReference type="InterPro" id="IPR000160">
    <property type="entry name" value="GGDEF_dom"/>
</dbReference>
<dbReference type="SMART" id="SM00267">
    <property type="entry name" value="GGDEF"/>
    <property type="match status" value="1"/>
</dbReference>
<gene>
    <name evidence="3" type="ORF">CWE09_01575</name>
</gene>
<dbReference type="Pfam" id="PF00990">
    <property type="entry name" value="GGDEF"/>
    <property type="match status" value="1"/>
</dbReference>
<dbReference type="AlphaFoldDB" id="A0A432W5V3"/>
<dbReference type="OrthoDB" id="5620448at2"/>
<accession>A0A432W5V3</accession>
<dbReference type="Proteomes" id="UP000288293">
    <property type="component" value="Unassembled WGS sequence"/>
</dbReference>
<proteinExistence type="predicted"/>
<dbReference type="Gene3D" id="3.30.70.270">
    <property type="match status" value="1"/>
</dbReference>
<dbReference type="GO" id="GO:0003824">
    <property type="term" value="F:catalytic activity"/>
    <property type="evidence" value="ECO:0007669"/>
    <property type="project" value="UniProtKB-ARBA"/>
</dbReference>
<name>A0A432W5V3_9GAMM</name>
<evidence type="ECO:0000313" key="3">
    <source>
        <dbReference type="EMBL" id="RUO25453.1"/>
    </source>
</evidence>
<reference evidence="3 4" key="1">
    <citation type="journal article" date="2011" name="Front. Microbiol.">
        <title>Genomic signatures of strain selection and enhancement in Bacillus atrophaeus var. globigii, a historical biowarfare simulant.</title>
        <authorList>
            <person name="Gibbons H.S."/>
            <person name="Broomall S.M."/>
            <person name="McNew L.A."/>
            <person name="Daligault H."/>
            <person name="Chapman C."/>
            <person name="Bruce D."/>
            <person name="Karavis M."/>
            <person name="Krepps M."/>
            <person name="McGregor P.A."/>
            <person name="Hong C."/>
            <person name="Park K.H."/>
            <person name="Akmal A."/>
            <person name="Feldman A."/>
            <person name="Lin J.S."/>
            <person name="Chang W.E."/>
            <person name="Higgs B.W."/>
            <person name="Demirev P."/>
            <person name="Lindquist J."/>
            <person name="Liem A."/>
            <person name="Fochler E."/>
            <person name="Read T.D."/>
            <person name="Tapia R."/>
            <person name="Johnson S."/>
            <person name="Bishop-Lilly K.A."/>
            <person name="Detter C."/>
            <person name="Han C."/>
            <person name="Sozhamannan S."/>
            <person name="Rosenzweig C.N."/>
            <person name="Skowronski E.W."/>
        </authorList>
    </citation>
    <scope>NUCLEOTIDE SEQUENCE [LARGE SCALE GENOMIC DNA]</scope>
    <source>
        <strain evidence="3 4">MLST1</strain>
    </source>
</reference>
<dbReference type="RefSeq" id="WP_126802154.1">
    <property type="nucleotide sequence ID" value="NZ_PIPL01000001.1"/>
</dbReference>
<feature type="domain" description="GGDEF" evidence="2">
    <location>
        <begin position="165"/>
        <end position="298"/>
    </location>
</feature>
<dbReference type="PANTHER" id="PTHR46663:SF2">
    <property type="entry name" value="GGDEF DOMAIN-CONTAINING PROTEIN"/>
    <property type="match status" value="1"/>
</dbReference>
<dbReference type="NCBIfam" id="TIGR00254">
    <property type="entry name" value="GGDEF"/>
    <property type="match status" value="1"/>
</dbReference>
<dbReference type="InterPro" id="IPR029787">
    <property type="entry name" value="Nucleotide_cyclase"/>
</dbReference>
<protein>
    <submittedName>
        <fullName evidence="3">GGDEF domain-containing protein</fullName>
    </submittedName>
</protein>
<sequence length="300" mass="33472">MNISNSADALTNVLNGLAAIVYVFDPDSYELLYVNDYAVKNLNTGEDPEQLVGKKCDHFPFCTHQKYHLKQYSTQNTQIREFHNPLDKRWYQCRDSYIRWNDGRLVCLEIATDITEQKKNELELQQSIARAEALAHTDELTGLNNRRAFFKFARQAIKQQSRTSAEVALVFFDLDYFKVVNDTYGHEAGDLVLQAMARALGPEVRESDVLGRVGGEEFAMLMTASSASDALDATSRIQQVMNKVTVNYKGHQLACTTSFGIAVAAAKATTLNSLMAEADKALYQAKSEGRNTIISCLSAA</sequence>
<evidence type="ECO:0000259" key="2">
    <source>
        <dbReference type="PROSITE" id="PS50887"/>
    </source>
</evidence>